<comment type="caution">
    <text evidence="1">The sequence shown here is derived from an EMBL/GenBank/DDBJ whole genome shotgun (WGS) entry which is preliminary data.</text>
</comment>
<name>A0A8J2LBJ0_9HEXA</name>
<dbReference type="EMBL" id="CAJVCH010444025">
    <property type="protein sequence ID" value="CAG7819258.1"/>
    <property type="molecule type" value="Genomic_DNA"/>
</dbReference>
<reference evidence="1" key="1">
    <citation type="submission" date="2021-06" db="EMBL/GenBank/DDBJ databases">
        <authorList>
            <person name="Hodson N. C."/>
            <person name="Mongue J. A."/>
            <person name="Jaron S. K."/>
        </authorList>
    </citation>
    <scope>NUCLEOTIDE SEQUENCE</scope>
</reference>
<accession>A0A8J2LBJ0</accession>
<dbReference type="Proteomes" id="UP000708208">
    <property type="component" value="Unassembled WGS sequence"/>
</dbReference>
<protein>
    <submittedName>
        <fullName evidence="1">Uncharacterized protein</fullName>
    </submittedName>
</protein>
<proteinExistence type="predicted"/>
<dbReference type="OrthoDB" id="429813at2759"/>
<gene>
    <name evidence="1" type="ORF">AFUS01_LOCUS29719</name>
</gene>
<evidence type="ECO:0000313" key="2">
    <source>
        <dbReference type="Proteomes" id="UP000708208"/>
    </source>
</evidence>
<dbReference type="AlphaFoldDB" id="A0A8J2LBJ0"/>
<evidence type="ECO:0000313" key="1">
    <source>
        <dbReference type="EMBL" id="CAG7819258.1"/>
    </source>
</evidence>
<organism evidence="1 2">
    <name type="scientific">Allacma fusca</name>
    <dbReference type="NCBI Taxonomy" id="39272"/>
    <lineage>
        <taxon>Eukaryota</taxon>
        <taxon>Metazoa</taxon>
        <taxon>Ecdysozoa</taxon>
        <taxon>Arthropoda</taxon>
        <taxon>Hexapoda</taxon>
        <taxon>Collembola</taxon>
        <taxon>Symphypleona</taxon>
        <taxon>Sminthuridae</taxon>
        <taxon>Allacma</taxon>
    </lineage>
</organism>
<feature type="non-terminal residue" evidence="1">
    <location>
        <position position="1"/>
    </location>
</feature>
<sequence length="81" mass="9279">LAACKEPFPGWNETSSSISEYHQMLFTGAYQTVLVNPKTRTHITPVDYTSIQFWRLLGDVEHFPTVDLSSITVFRKERTTS</sequence>
<keyword evidence="2" id="KW-1185">Reference proteome</keyword>